<feature type="non-terminal residue" evidence="1">
    <location>
        <position position="1"/>
    </location>
</feature>
<sequence length="457" mass="51867">EVIKARGDEGYIEDGQPQHYYGKYIRLEEERAHRRGKVYNWETAKYDSENDNEKVNMPSFPSLKPTVSYFDDLDFLKDFENEFLAIIYNDVLTSKSDSSTKPVEIHHCIDDFDLKDETSLSKYDEGEQNILYFNDLFPFNIIYLGDLKSDKDNDDNEIDIIQSLEDMDLPPRDQRHQYLGFEGLQYTDVDIADFETRLGKIYRREVHRVLVFDFVGLTDLMAKGLSAEEIETAGFGLYWAESGRQISDEGDLSAYWREILILLLYAAAANDDRLLLVLLHVSLLLLSLVLLLMDVSAAGMDVGSVNVPYLLARYLRLFTSGRKQRAMISGGQFVARCSVVDEGASAVPAPAHAPQAPPTTAGPAKTMSQRLARMEDEVHEIRGSLGEQREVMDTMAKDLSRFTVWAVGGISQLLDFAGATYVRYSETHVPYQRRRVREMISNASTSTSQQDEQQPDP</sequence>
<reference evidence="1" key="2">
    <citation type="submission" date="2022-01" db="EMBL/GenBank/DDBJ databases">
        <authorList>
            <person name="Yamashiro T."/>
            <person name="Shiraishi A."/>
            <person name="Satake H."/>
            <person name="Nakayama K."/>
        </authorList>
    </citation>
    <scope>NUCLEOTIDE SEQUENCE</scope>
</reference>
<organism evidence="1 2">
    <name type="scientific">Tanacetum coccineum</name>
    <dbReference type="NCBI Taxonomy" id="301880"/>
    <lineage>
        <taxon>Eukaryota</taxon>
        <taxon>Viridiplantae</taxon>
        <taxon>Streptophyta</taxon>
        <taxon>Embryophyta</taxon>
        <taxon>Tracheophyta</taxon>
        <taxon>Spermatophyta</taxon>
        <taxon>Magnoliopsida</taxon>
        <taxon>eudicotyledons</taxon>
        <taxon>Gunneridae</taxon>
        <taxon>Pentapetalae</taxon>
        <taxon>asterids</taxon>
        <taxon>campanulids</taxon>
        <taxon>Asterales</taxon>
        <taxon>Asteraceae</taxon>
        <taxon>Asteroideae</taxon>
        <taxon>Anthemideae</taxon>
        <taxon>Anthemidinae</taxon>
        <taxon>Tanacetum</taxon>
    </lineage>
</organism>
<protein>
    <submittedName>
        <fullName evidence="1">Uncharacterized protein</fullName>
    </submittedName>
</protein>
<evidence type="ECO:0000313" key="2">
    <source>
        <dbReference type="Proteomes" id="UP001151760"/>
    </source>
</evidence>
<dbReference type="EMBL" id="BQNB010010481">
    <property type="protein sequence ID" value="GJS77868.1"/>
    <property type="molecule type" value="Genomic_DNA"/>
</dbReference>
<reference evidence="1" key="1">
    <citation type="journal article" date="2022" name="Int. J. Mol. Sci.">
        <title>Draft Genome of Tanacetum Coccineum: Genomic Comparison of Closely Related Tanacetum-Family Plants.</title>
        <authorList>
            <person name="Yamashiro T."/>
            <person name="Shiraishi A."/>
            <person name="Nakayama K."/>
            <person name="Satake H."/>
        </authorList>
    </citation>
    <scope>NUCLEOTIDE SEQUENCE</scope>
</reference>
<keyword evidence="2" id="KW-1185">Reference proteome</keyword>
<proteinExistence type="predicted"/>
<evidence type="ECO:0000313" key="1">
    <source>
        <dbReference type="EMBL" id="GJS77868.1"/>
    </source>
</evidence>
<name>A0ABQ4YM86_9ASTR</name>
<gene>
    <name evidence="1" type="ORF">Tco_0727749</name>
</gene>
<accession>A0ABQ4YM86</accession>
<comment type="caution">
    <text evidence="1">The sequence shown here is derived from an EMBL/GenBank/DDBJ whole genome shotgun (WGS) entry which is preliminary data.</text>
</comment>
<dbReference type="Proteomes" id="UP001151760">
    <property type="component" value="Unassembled WGS sequence"/>
</dbReference>